<sequence length="68" mass="8094">MYLYLLCLATTAETRDRRLRQEREDPDTCYPLSSQYNTRNQIWFNHGITVENKNDRNGNLNMKHSGET</sequence>
<protein>
    <submittedName>
        <fullName evidence="1">Uncharacterized protein</fullName>
    </submittedName>
</protein>
<proteinExistence type="predicted"/>
<reference evidence="1" key="1">
    <citation type="submission" date="2021-05" db="EMBL/GenBank/DDBJ databases">
        <authorList>
            <person name="Pan Q."/>
            <person name="Jouanno E."/>
            <person name="Zahm M."/>
            <person name="Klopp C."/>
            <person name="Cabau C."/>
            <person name="Louis A."/>
            <person name="Berthelot C."/>
            <person name="Parey E."/>
            <person name="Roest Crollius H."/>
            <person name="Montfort J."/>
            <person name="Robinson-Rechavi M."/>
            <person name="Bouchez O."/>
            <person name="Lampietro C."/>
            <person name="Lopez Roques C."/>
            <person name="Donnadieu C."/>
            <person name="Postlethwait J."/>
            <person name="Bobe J."/>
            <person name="Dillon D."/>
            <person name="Chandos A."/>
            <person name="von Hippel F."/>
            <person name="Guiguen Y."/>
        </authorList>
    </citation>
    <scope>NUCLEOTIDE SEQUENCE</scope>
    <source>
        <strain evidence="1">YG-Jan2019</strain>
    </source>
</reference>
<organism evidence="1 2">
    <name type="scientific">Dallia pectoralis</name>
    <name type="common">Alaska blackfish</name>
    <dbReference type="NCBI Taxonomy" id="75939"/>
    <lineage>
        <taxon>Eukaryota</taxon>
        <taxon>Metazoa</taxon>
        <taxon>Chordata</taxon>
        <taxon>Craniata</taxon>
        <taxon>Vertebrata</taxon>
        <taxon>Euteleostomi</taxon>
        <taxon>Actinopterygii</taxon>
        <taxon>Neopterygii</taxon>
        <taxon>Teleostei</taxon>
        <taxon>Protacanthopterygii</taxon>
        <taxon>Esociformes</taxon>
        <taxon>Umbridae</taxon>
        <taxon>Dallia</taxon>
    </lineage>
</organism>
<dbReference type="Proteomes" id="UP001157502">
    <property type="component" value="Chromosome 10"/>
</dbReference>
<accession>A0ACC2GR77</accession>
<dbReference type="EMBL" id="CM055737">
    <property type="protein sequence ID" value="KAJ8006052.1"/>
    <property type="molecule type" value="Genomic_DNA"/>
</dbReference>
<comment type="caution">
    <text evidence="1">The sequence shown here is derived from an EMBL/GenBank/DDBJ whole genome shotgun (WGS) entry which is preliminary data.</text>
</comment>
<evidence type="ECO:0000313" key="1">
    <source>
        <dbReference type="EMBL" id="KAJ8006052.1"/>
    </source>
</evidence>
<evidence type="ECO:0000313" key="2">
    <source>
        <dbReference type="Proteomes" id="UP001157502"/>
    </source>
</evidence>
<keyword evidence="2" id="KW-1185">Reference proteome</keyword>
<name>A0ACC2GR77_DALPE</name>
<gene>
    <name evidence="1" type="ORF">DPEC_G00124260</name>
</gene>